<dbReference type="PANTHER" id="PTHR23077:SF171">
    <property type="entry name" value="NUCLEAR VALOSIN-CONTAINING PROTEIN-LIKE"/>
    <property type="match status" value="1"/>
</dbReference>
<dbReference type="Pfam" id="PF00004">
    <property type="entry name" value="AAA"/>
    <property type="match status" value="2"/>
</dbReference>
<dbReference type="EMBL" id="NESQ01000185">
    <property type="protein sequence ID" value="PUU76538.1"/>
    <property type="molecule type" value="Genomic_DNA"/>
</dbReference>
<proteinExistence type="inferred from homology"/>
<dbReference type="GO" id="GO:0005634">
    <property type="term" value="C:nucleus"/>
    <property type="evidence" value="ECO:0007669"/>
    <property type="project" value="TreeGrafter"/>
</dbReference>
<dbReference type="InterPro" id="IPR003593">
    <property type="entry name" value="AAA+_ATPase"/>
</dbReference>
<name>A0A2T6ZM23_TUBBO</name>
<dbReference type="InterPro" id="IPR003959">
    <property type="entry name" value="ATPase_AAA_core"/>
</dbReference>
<dbReference type="STRING" id="42251.A0A2T6ZM23"/>
<evidence type="ECO:0000256" key="4">
    <source>
        <dbReference type="ARBA" id="ARBA00023054"/>
    </source>
</evidence>
<organism evidence="7 8">
    <name type="scientific">Tuber borchii</name>
    <name type="common">White truffle</name>
    <dbReference type="NCBI Taxonomy" id="42251"/>
    <lineage>
        <taxon>Eukaryota</taxon>
        <taxon>Fungi</taxon>
        <taxon>Dikarya</taxon>
        <taxon>Ascomycota</taxon>
        <taxon>Pezizomycotina</taxon>
        <taxon>Pezizomycetes</taxon>
        <taxon>Pezizales</taxon>
        <taxon>Tuberaceae</taxon>
        <taxon>Tuber</taxon>
    </lineage>
</organism>
<sequence>MTGNKEYLASTTSEPAARNSAPASPLQRKRKESYSVKDGQSGKPPKRNDNREPPETMFLSDIGGLDDIINDLWKLIGRPLTDPEFCLHTRVQQLYGIVLHGPPGCGKTMLVKAIAQDIGVPLFSVWGSRFMKGMYREPEKKLREIFEEAYEKAPCLIFMDEIDAISPKWKGAEGGIARRIAAQLLACIDDFALRKTGGKPVIIIGATNQLDSLDPALRTTGRFDQEICIKMPDEVGRERILRMLCANRKLQLSQDFDFKRLAKRTRGFVGLDLSAMTSLAISMALKRFSATAKICLPPTNSLEIPVIPPLDGMDVNQVGSPSQSVSVPVVVTPDYGQEDPAQRFLSYCELFKTPLDSIYITVPDFLTALPEIRPICARTGFARAPDVTWADIGARDSLKLEMQKAIVQPIKELTPLLGMGITGPAGALLYGPHGCGKTMLAKAVADEIGANFIEVYSSECLLKFYQEPERCIRHIFSQAQVCTPCIIFFDELDALAPSCNNSHSKSSSQVVNTLLSEFDSLNDRPGIYVMGATTRLELIDPAMLAPGRLSQTFFIDLPDAGGRLEILKLKTKNIPLLNVDLQAVAEDDRCKYFSGAKLGALVTAAGIEAFVEALRQNVKKGKRTSSLSEIVPSTPEHFEKALTSLDLMQFPLREAFGEDD</sequence>
<keyword evidence="7" id="KW-0378">Hydrolase</keyword>
<dbReference type="PANTHER" id="PTHR23077">
    <property type="entry name" value="AAA-FAMILY ATPASE"/>
    <property type="match status" value="1"/>
</dbReference>
<dbReference type="Proteomes" id="UP000244722">
    <property type="component" value="Unassembled WGS sequence"/>
</dbReference>
<dbReference type="GO" id="GO:0016887">
    <property type="term" value="F:ATP hydrolysis activity"/>
    <property type="evidence" value="ECO:0007669"/>
    <property type="project" value="InterPro"/>
</dbReference>
<evidence type="ECO:0000313" key="7">
    <source>
        <dbReference type="EMBL" id="PUU76538.1"/>
    </source>
</evidence>
<protein>
    <submittedName>
        <fullName evidence="7">P-loop containing nucleoside triphosphate hydrolase protein</fullName>
    </submittedName>
</protein>
<gene>
    <name evidence="7" type="ORF">B9Z19DRAFT_1051827</name>
</gene>
<feature type="compositionally biased region" description="Polar residues" evidence="5">
    <location>
        <begin position="1"/>
        <end position="14"/>
    </location>
</feature>
<dbReference type="GO" id="GO:0003723">
    <property type="term" value="F:RNA binding"/>
    <property type="evidence" value="ECO:0007669"/>
    <property type="project" value="TreeGrafter"/>
</dbReference>
<dbReference type="InterPro" id="IPR050168">
    <property type="entry name" value="AAA_ATPase_domain"/>
</dbReference>
<keyword evidence="2" id="KW-0547">Nucleotide-binding</keyword>
<dbReference type="Gene3D" id="1.10.8.60">
    <property type="match status" value="2"/>
</dbReference>
<feature type="domain" description="AAA+ ATPase" evidence="6">
    <location>
        <begin position="423"/>
        <end position="559"/>
    </location>
</feature>
<evidence type="ECO:0000313" key="8">
    <source>
        <dbReference type="Proteomes" id="UP000244722"/>
    </source>
</evidence>
<accession>A0A2T6ZM23</accession>
<evidence type="ECO:0000256" key="3">
    <source>
        <dbReference type="ARBA" id="ARBA00022840"/>
    </source>
</evidence>
<dbReference type="OrthoDB" id="27435at2759"/>
<reference evidence="7 8" key="1">
    <citation type="submission" date="2017-04" db="EMBL/GenBank/DDBJ databases">
        <title>Draft genome sequence of Tuber borchii Vittad., a whitish edible truffle.</title>
        <authorList>
            <consortium name="DOE Joint Genome Institute"/>
            <person name="Murat C."/>
            <person name="Kuo A."/>
            <person name="Barry K.W."/>
            <person name="Clum A."/>
            <person name="Dockter R.B."/>
            <person name="Fauchery L."/>
            <person name="Iotti M."/>
            <person name="Kohler A."/>
            <person name="Labutti K."/>
            <person name="Lindquist E.A."/>
            <person name="Lipzen A."/>
            <person name="Ohm R.A."/>
            <person name="Wang M."/>
            <person name="Grigoriev I.V."/>
            <person name="Zambonelli A."/>
            <person name="Martin F.M."/>
        </authorList>
    </citation>
    <scope>NUCLEOTIDE SEQUENCE [LARGE SCALE GENOMIC DNA]</scope>
    <source>
        <strain evidence="7 8">Tbo3840</strain>
    </source>
</reference>
<dbReference type="SUPFAM" id="SSF52540">
    <property type="entry name" value="P-loop containing nucleoside triphosphate hydrolases"/>
    <property type="match status" value="2"/>
</dbReference>
<dbReference type="GO" id="GO:0042254">
    <property type="term" value="P:ribosome biogenesis"/>
    <property type="evidence" value="ECO:0007669"/>
    <property type="project" value="TreeGrafter"/>
</dbReference>
<evidence type="ECO:0000256" key="2">
    <source>
        <dbReference type="ARBA" id="ARBA00022741"/>
    </source>
</evidence>
<dbReference type="FunFam" id="3.40.50.300:FF:000365">
    <property type="entry name" value="Ribosome biogenesis ATPase RIX7"/>
    <property type="match status" value="1"/>
</dbReference>
<dbReference type="SMART" id="SM00382">
    <property type="entry name" value="AAA"/>
    <property type="match status" value="2"/>
</dbReference>
<evidence type="ECO:0000256" key="5">
    <source>
        <dbReference type="SAM" id="MobiDB-lite"/>
    </source>
</evidence>
<keyword evidence="8" id="KW-1185">Reference proteome</keyword>
<dbReference type="AlphaFoldDB" id="A0A2T6ZM23"/>
<comment type="similarity">
    <text evidence="1">Belongs to the AAA ATPase family.</text>
</comment>
<evidence type="ECO:0000259" key="6">
    <source>
        <dbReference type="SMART" id="SM00382"/>
    </source>
</evidence>
<evidence type="ECO:0000256" key="1">
    <source>
        <dbReference type="ARBA" id="ARBA00006914"/>
    </source>
</evidence>
<keyword evidence="4" id="KW-0175">Coiled coil</keyword>
<feature type="region of interest" description="Disordered" evidence="5">
    <location>
        <begin position="1"/>
        <end position="55"/>
    </location>
</feature>
<keyword evidence="3" id="KW-0067">ATP-binding</keyword>
<feature type="domain" description="AAA+ ATPase" evidence="6">
    <location>
        <begin position="93"/>
        <end position="233"/>
    </location>
</feature>
<dbReference type="GO" id="GO:1990275">
    <property type="term" value="F:preribosome binding"/>
    <property type="evidence" value="ECO:0007669"/>
    <property type="project" value="TreeGrafter"/>
</dbReference>
<dbReference type="InterPro" id="IPR027417">
    <property type="entry name" value="P-loop_NTPase"/>
</dbReference>
<dbReference type="FunFam" id="3.40.50.300:FF:001025">
    <property type="entry name" value="ATPase family, AAA domain-containing 2B"/>
    <property type="match status" value="1"/>
</dbReference>
<comment type="caution">
    <text evidence="7">The sequence shown here is derived from an EMBL/GenBank/DDBJ whole genome shotgun (WGS) entry which is preliminary data.</text>
</comment>
<dbReference type="Gene3D" id="3.40.50.300">
    <property type="entry name" value="P-loop containing nucleotide triphosphate hydrolases"/>
    <property type="match status" value="2"/>
</dbReference>
<dbReference type="GO" id="GO:0005524">
    <property type="term" value="F:ATP binding"/>
    <property type="evidence" value="ECO:0007669"/>
    <property type="project" value="UniProtKB-KW"/>
</dbReference>